<dbReference type="PANTHER" id="PTHR43798">
    <property type="entry name" value="MONOACYLGLYCEROL LIPASE"/>
    <property type="match status" value="1"/>
</dbReference>
<dbReference type="EMBL" id="CP030941">
    <property type="protein sequence ID" value="UUP16391.1"/>
    <property type="molecule type" value="Genomic_DNA"/>
</dbReference>
<dbReference type="RefSeq" id="WP_338528820.1">
    <property type="nucleotide sequence ID" value="NZ_CP030941.1"/>
</dbReference>
<dbReference type="PANTHER" id="PTHR43798:SF33">
    <property type="entry name" value="HYDROLASE, PUTATIVE (AFU_ORTHOLOGUE AFUA_2G14860)-RELATED"/>
    <property type="match status" value="1"/>
</dbReference>
<proteinExistence type="predicted"/>
<evidence type="ECO:0000313" key="3">
    <source>
        <dbReference type="Proteomes" id="UP001342418"/>
    </source>
</evidence>
<evidence type="ECO:0000313" key="2">
    <source>
        <dbReference type="EMBL" id="UUP16391.1"/>
    </source>
</evidence>
<dbReference type="PRINTS" id="PR00111">
    <property type="entry name" value="ABHYDROLASE"/>
</dbReference>
<gene>
    <name evidence="2" type="primary">acoC</name>
    <name evidence="2" type="ORF">NTH_00837</name>
</gene>
<evidence type="ECO:0000259" key="1">
    <source>
        <dbReference type="Pfam" id="PF12697"/>
    </source>
</evidence>
<sequence length="252" mass="26301">MGLAVRETGGEGEPLVLLHGFGGTHRAWDRVVAALGPGVRVLAYDLPGHGGSLDFPEAGPAPVAARAIAADLQARGCGRFHLAGHSFGGAVAALIAMRAPGQVASLTLFAPGGLGPQINAPLLKRYAEARTPDEVEACLILMSGPGCKVSSDVVEAAVTMRSQPGQTAMLRRIWQMIAGEGSQGTLPRDGLAGLDLPVRVVWGGFDAVLPPRQSDDLPPLFARHFFPGLGHMLPEEAPADMARILQFAICRN</sequence>
<dbReference type="InterPro" id="IPR029058">
    <property type="entry name" value="AB_hydrolase_fold"/>
</dbReference>
<dbReference type="InterPro" id="IPR000073">
    <property type="entry name" value="AB_hydrolase_1"/>
</dbReference>
<dbReference type="InterPro" id="IPR050266">
    <property type="entry name" value="AB_hydrolase_sf"/>
</dbReference>
<organism evidence="2 3">
    <name type="scientific">Nitratireductor thuwali</name>
    <dbReference type="NCBI Taxonomy" id="2267699"/>
    <lineage>
        <taxon>Bacteria</taxon>
        <taxon>Pseudomonadati</taxon>
        <taxon>Pseudomonadota</taxon>
        <taxon>Alphaproteobacteria</taxon>
        <taxon>Hyphomicrobiales</taxon>
        <taxon>Phyllobacteriaceae</taxon>
        <taxon>Nitratireductor</taxon>
    </lineage>
</organism>
<dbReference type="GO" id="GO:0004742">
    <property type="term" value="F:dihydrolipoyllysine-residue acetyltransferase activity"/>
    <property type="evidence" value="ECO:0007669"/>
    <property type="project" value="UniProtKB-EC"/>
</dbReference>
<dbReference type="EC" id="2.3.1.12" evidence="2"/>
<keyword evidence="2" id="KW-0012">Acyltransferase</keyword>
<reference evidence="2 3" key="1">
    <citation type="submission" date="2018-07" db="EMBL/GenBank/DDBJ databases">
        <title>Genome sequence of Nitratireductor thuwali#1536.</title>
        <authorList>
            <person name="Michoud G."/>
            <person name="Merlino G."/>
            <person name="Sefrji F.O."/>
            <person name="Daffonchio D."/>
        </authorList>
    </citation>
    <scope>NUCLEOTIDE SEQUENCE [LARGE SCALE GENOMIC DNA]</scope>
    <source>
        <strain evidence="3">Nit1536</strain>
    </source>
</reference>
<dbReference type="Pfam" id="PF12697">
    <property type="entry name" value="Abhydrolase_6"/>
    <property type="match status" value="1"/>
</dbReference>
<accession>A0ABY5MKH2</accession>
<dbReference type="Proteomes" id="UP001342418">
    <property type="component" value="Chromosome"/>
</dbReference>
<protein>
    <submittedName>
        <fullName evidence="2">Dihydrolipoyllysine-residue acetyltransferase component of acetoin cleaving system</fullName>
        <ecNumber evidence="2">2.3.1.12</ecNumber>
    </submittedName>
</protein>
<name>A0ABY5MKH2_9HYPH</name>
<keyword evidence="3" id="KW-1185">Reference proteome</keyword>
<keyword evidence="2" id="KW-0808">Transferase</keyword>
<dbReference type="SUPFAM" id="SSF53474">
    <property type="entry name" value="alpha/beta-Hydrolases"/>
    <property type="match status" value="1"/>
</dbReference>
<feature type="domain" description="AB hydrolase-1" evidence="1">
    <location>
        <begin position="15"/>
        <end position="243"/>
    </location>
</feature>
<dbReference type="Gene3D" id="3.40.50.1820">
    <property type="entry name" value="alpha/beta hydrolase"/>
    <property type="match status" value="1"/>
</dbReference>